<protein>
    <submittedName>
        <fullName evidence="3">CAP domain-containing protein</fullName>
    </submittedName>
</protein>
<comment type="caution">
    <text evidence="3">The sequence shown here is derived from an EMBL/GenBank/DDBJ whole genome shotgun (WGS) entry which is preliminary data.</text>
</comment>
<reference evidence="3 4" key="1">
    <citation type="submission" date="2022-11" db="EMBL/GenBank/DDBJ databases">
        <title>Deinococcus ZS9-10, Low Temperature and Draught-tolerating, UV-resistant Bacteria from Continental Antarctica.</title>
        <authorList>
            <person name="Cheng L."/>
        </authorList>
    </citation>
    <scope>NUCLEOTIDE SEQUENCE [LARGE SCALE GENOMIC DNA]</scope>
    <source>
        <strain evidence="3 4">ZS9-10</strain>
    </source>
</reference>
<name>A0ABU4DM27_9DEIO</name>
<dbReference type="CDD" id="cd05379">
    <property type="entry name" value="CAP_bacterial"/>
    <property type="match status" value="1"/>
</dbReference>
<dbReference type="Pfam" id="PF00188">
    <property type="entry name" value="CAP"/>
    <property type="match status" value="1"/>
</dbReference>
<dbReference type="PANTHER" id="PTHR31157">
    <property type="entry name" value="SCP DOMAIN-CONTAINING PROTEIN"/>
    <property type="match status" value="1"/>
</dbReference>
<feature type="signal peptide" evidence="1">
    <location>
        <begin position="1"/>
        <end position="21"/>
    </location>
</feature>
<dbReference type="SUPFAM" id="SSF55797">
    <property type="entry name" value="PR-1-like"/>
    <property type="match status" value="1"/>
</dbReference>
<evidence type="ECO:0000313" key="4">
    <source>
        <dbReference type="Proteomes" id="UP001276150"/>
    </source>
</evidence>
<evidence type="ECO:0000259" key="2">
    <source>
        <dbReference type="Pfam" id="PF00188"/>
    </source>
</evidence>
<feature type="chain" id="PRO_5046905023" evidence="1">
    <location>
        <begin position="22"/>
        <end position="218"/>
    </location>
</feature>
<organism evidence="3 4">
    <name type="scientific">Deinococcus arenicola</name>
    <dbReference type="NCBI Taxonomy" id="2994950"/>
    <lineage>
        <taxon>Bacteria</taxon>
        <taxon>Thermotogati</taxon>
        <taxon>Deinococcota</taxon>
        <taxon>Deinococci</taxon>
        <taxon>Deinococcales</taxon>
        <taxon>Deinococcaceae</taxon>
        <taxon>Deinococcus</taxon>
    </lineage>
</organism>
<evidence type="ECO:0000313" key="3">
    <source>
        <dbReference type="EMBL" id="MDV6373488.1"/>
    </source>
</evidence>
<sequence length="218" mass="23244">MLKRVLLPIAVLLSSCAPLVAQVRPTGDETPPVQTTQMEMAQTQVTQTQVTQTQVTQIQAAQSQPTQTQPAQTQVNQVQTPPEAQLLARLNQIRAQGVTCPGSGRRPAAVALSFSPAHAQAARLQAGYMASSRRVTHTGQDGSTPRIRAASTGVNAVSLSEIVYLNTGLDPEAAMQWWLGSASHCFWMTEGRYTHAGASVVQGARSTAYVIVLSSQPK</sequence>
<proteinExistence type="predicted"/>
<evidence type="ECO:0000256" key="1">
    <source>
        <dbReference type="SAM" id="SignalP"/>
    </source>
</evidence>
<dbReference type="PROSITE" id="PS51257">
    <property type="entry name" value="PROKAR_LIPOPROTEIN"/>
    <property type="match status" value="1"/>
</dbReference>
<dbReference type="PANTHER" id="PTHR31157:SF1">
    <property type="entry name" value="SCP DOMAIN-CONTAINING PROTEIN"/>
    <property type="match status" value="1"/>
</dbReference>
<dbReference type="Proteomes" id="UP001276150">
    <property type="component" value="Unassembled WGS sequence"/>
</dbReference>
<dbReference type="InterPro" id="IPR035940">
    <property type="entry name" value="CAP_sf"/>
</dbReference>
<keyword evidence="4" id="KW-1185">Reference proteome</keyword>
<accession>A0ABU4DM27</accession>
<keyword evidence="1" id="KW-0732">Signal</keyword>
<dbReference type="InterPro" id="IPR014044">
    <property type="entry name" value="CAP_dom"/>
</dbReference>
<dbReference type="Gene3D" id="3.40.33.10">
    <property type="entry name" value="CAP"/>
    <property type="match status" value="1"/>
</dbReference>
<dbReference type="EMBL" id="JAPMIV010000002">
    <property type="protein sequence ID" value="MDV6373488.1"/>
    <property type="molecule type" value="Genomic_DNA"/>
</dbReference>
<feature type="domain" description="SCP" evidence="2">
    <location>
        <begin position="88"/>
        <end position="211"/>
    </location>
</feature>
<dbReference type="RefSeq" id="WP_317638790.1">
    <property type="nucleotide sequence ID" value="NZ_JAPMIV010000002.1"/>
</dbReference>
<gene>
    <name evidence="3" type="ORF">ORD21_02610</name>
</gene>